<dbReference type="Pfam" id="PF09379">
    <property type="entry name" value="FERM_N"/>
    <property type="match status" value="1"/>
</dbReference>
<sequence length="120" mass="14000">LLLRCLSFGEKIVVTPVMCVWTNRDDSCFYCHFIYISVGCHLNSFFNALLSFDDFLLKKVDYFGLQFTGSKGESLWLNLRNRISQQMDGLAPYRLKLRVKFFDFTLFYQKCSANSFVQCG</sequence>
<dbReference type="Proteomes" id="UP000472274">
    <property type="component" value="Unplaced"/>
</dbReference>
<dbReference type="Gene3D" id="3.10.20.90">
    <property type="entry name" value="Phosphatidylinositol 3-kinase Catalytic Subunit, Chain A, domain 1"/>
    <property type="match status" value="1"/>
</dbReference>
<evidence type="ECO:0000313" key="3">
    <source>
        <dbReference type="Proteomes" id="UP000472274"/>
    </source>
</evidence>
<dbReference type="SUPFAM" id="SSF54236">
    <property type="entry name" value="Ubiquitin-like"/>
    <property type="match status" value="1"/>
</dbReference>
<dbReference type="InterPro" id="IPR029071">
    <property type="entry name" value="Ubiquitin-like_domsf"/>
</dbReference>
<dbReference type="InterPro" id="IPR018979">
    <property type="entry name" value="FERM_N"/>
</dbReference>
<evidence type="ECO:0000259" key="1">
    <source>
        <dbReference type="Pfam" id="PF09379"/>
    </source>
</evidence>
<dbReference type="AlphaFoldDB" id="A0A674HXL1"/>
<accession>A0A674HXL1</accession>
<feature type="domain" description="FERM N-terminal" evidence="1">
    <location>
        <begin position="57"/>
        <end position="88"/>
    </location>
</feature>
<organism evidence="2 3">
    <name type="scientific">Terrapene triunguis</name>
    <name type="common">Three-toed box turtle</name>
    <dbReference type="NCBI Taxonomy" id="2587831"/>
    <lineage>
        <taxon>Eukaryota</taxon>
        <taxon>Metazoa</taxon>
        <taxon>Chordata</taxon>
        <taxon>Craniata</taxon>
        <taxon>Vertebrata</taxon>
        <taxon>Euteleostomi</taxon>
        <taxon>Archelosauria</taxon>
        <taxon>Testudinata</taxon>
        <taxon>Testudines</taxon>
        <taxon>Cryptodira</taxon>
        <taxon>Durocryptodira</taxon>
        <taxon>Testudinoidea</taxon>
        <taxon>Emydidae</taxon>
        <taxon>Terrapene</taxon>
    </lineage>
</organism>
<reference evidence="2" key="2">
    <citation type="submission" date="2025-09" db="UniProtKB">
        <authorList>
            <consortium name="Ensembl"/>
        </authorList>
    </citation>
    <scope>IDENTIFICATION</scope>
</reference>
<proteinExistence type="predicted"/>
<dbReference type="Ensembl" id="ENSTMTT00000000574.1">
    <property type="protein sequence ID" value="ENSTMTP00000000559.1"/>
    <property type="gene ID" value="ENSTMTG00000000475.1"/>
</dbReference>
<name>A0A674HXL1_9SAUR</name>
<dbReference type="InParanoid" id="A0A674HXL1"/>
<reference evidence="2" key="1">
    <citation type="submission" date="2025-08" db="UniProtKB">
        <authorList>
            <consortium name="Ensembl"/>
        </authorList>
    </citation>
    <scope>IDENTIFICATION</scope>
</reference>
<protein>
    <recommendedName>
        <fullName evidence="1">FERM N-terminal domain-containing protein</fullName>
    </recommendedName>
</protein>
<evidence type="ECO:0000313" key="2">
    <source>
        <dbReference type="Ensembl" id="ENSTMTP00000000559.1"/>
    </source>
</evidence>
<keyword evidence="3" id="KW-1185">Reference proteome</keyword>